<name>A0A2X0LA32_9BASI</name>
<gene>
    <name evidence="2" type="ORF">BZ3500_MVSOF-1268-A1-R1_CHR10-2G03002</name>
</gene>
<protein>
    <submittedName>
        <fullName evidence="2">BZ3500_MvSof-1268-A1-R1_Chr10-2g03002 protein</fullName>
    </submittedName>
</protein>
<dbReference type="EMBL" id="FMWP01000117">
    <property type="protein sequence ID" value="SDA01910.1"/>
    <property type="molecule type" value="Genomic_DNA"/>
</dbReference>
<keyword evidence="3" id="KW-1185">Reference proteome</keyword>
<accession>A0A2X0LA32</accession>
<evidence type="ECO:0000256" key="1">
    <source>
        <dbReference type="SAM" id="MobiDB-lite"/>
    </source>
</evidence>
<sequence>MAWVWAWGRIPPRHGPAEKPSGQRKLEGEAKSGRRAGNLGKASEVSSEQQAMLRAKIVGSSKRDRFKPHSPFDSLGAHVGRTLVAFGNRRQDEKSSRKFGVSCGSPSPSCHVVCQITSSFPSANIATAGYLEDTIT</sequence>
<proteinExistence type="predicted"/>
<organism evidence="2 3">
    <name type="scientific">Microbotryum saponariae</name>
    <dbReference type="NCBI Taxonomy" id="289078"/>
    <lineage>
        <taxon>Eukaryota</taxon>
        <taxon>Fungi</taxon>
        <taxon>Dikarya</taxon>
        <taxon>Basidiomycota</taxon>
        <taxon>Pucciniomycotina</taxon>
        <taxon>Microbotryomycetes</taxon>
        <taxon>Microbotryales</taxon>
        <taxon>Microbotryaceae</taxon>
        <taxon>Microbotryum</taxon>
    </lineage>
</organism>
<feature type="region of interest" description="Disordered" evidence="1">
    <location>
        <begin position="1"/>
        <end position="51"/>
    </location>
</feature>
<evidence type="ECO:0000313" key="3">
    <source>
        <dbReference type="Proteomes" id="UP000249723"/>
    </source>
</evidence>
<dbReference type="Proteomes" id="UP000249723">
    <property type="component" value="Unassembled WGS sequence"/>
</dbReference>
<dbReference type="AlphaFoldDB" id="A0A2X0LA32"/>
<reference evidence="3" key="1">
    <citation type="submission" date="2016-10" db="EMBL/GenBank/DDBJ databases">
        <authorList>
            <person name="Jeantristanb JTB J.-T."/>
            <person name="Ricardo R."/>
        </authorList>
    </citation>
    <scope>NUCLEOTIDE SEQUENCE [LARGE SCALE GENOMIC DNA]</scope>
</reference>
<evidence type="ECO:0000313" key="2">
    <source>
        <dbReference type="EMBL" id="SDA01910.1"/>
    </source>
</evidence>